<dbReference type="Pfam" id="PF00239">
    <property type="entry name" value="Resolvase"/>
    <property type="match status" value="1"/>
</dbReference>
<keyword evidence="2" id="KW-0229">DNA integration</keyword>
<dbReference type="SMART" id="SM00857">
    <property type="entry name" value="Resolvase"/>
    <property type="match status" value="1"/>
</dbReference>
<dbReference type="SUPFAM" id="SSF53041">
    <property type="entry name" value="Resolvase-like"/>
    <property type="match status" value="1"/>
</dbReference>
<evidence type="ECO:0000256" key="4">
    <source>
        <dbReference type="ARBA" id="ARBA00023125"/>
    </source>
</evidence>
<dbReference type="GO" id="GO:0000150">
    <property type="term" value="F:DNA strand exchange activity"/>
    <property type="evidence" value="ECO:0007669"/>
    <property type="project" value="UniProtKB-KW"/>
</dbReference>
<dbReference type="Gene3D" id="3.40.50.1390">
    <property type="entry name" value="Resolvase, N-terminal catalytic domain"/>
    <property type="match status" value="1"/>
</dbReference>
<keyword evidence="5" id="KW-0233">DNA recombination</keyword>
<dbReference type="GO" id="GO:0015074">
    <property type="term" value="P:DNA integration"/>
    <property type="evidence" value="ECO:0007669"/>
    <property type="project" value="UniProtKB-KW"/>
</dbReference>
<proteinExistence type="inferred from homology"/>
<feature type="active site" description="O-(5'-phospho-DNA)-serine intermediate" evidence="6 7">
    <location>
        <position position="39"/>
    </location>
</feature>
<gene>
    <name evidence="10" type="ORF">SAMN05421548_12287</name>
</gene>
<dbReference type="GO" id="GO:0003677">
    <property type="term" value="F:DNA binding"/>
    <property type="evidence" value="ECO:0007669"/>
    <property type="project" value="UniProtKB-KW"/>
</dbReference>
<accession>A0A1G6W6W9</accession>
<organism evidence="10 11">
    <name type="scientific">Paraburkholderia lycopersici</name>
    <dbReference type="NCBI Taxonomy" id="416944"/>
    <lineage>
        <taxon>Bacteria</taxon>
        <taxon>Pseudomonadati</taxon>
        <taxon>Pseudomonadota</taxon>
        <taxon>Betaproteobacteria</taxon>
        <taxon>Burkholderiales</taxon>
        <taxon>Burkholderiaceae</taxon>
        <taxon>Paraburkholderia</taxon>
    </lineage>
</organism>
<dbReference type="PANTHER" id="PTHR30461:SF2">
    <property type="entry name" value="SERINE RECOMBINASE PINE-RELATED"/>
    <property type="match status" value="1"/>
</dbReference>
<dbReference type="Proteomes" id="UP000198908">
    <property type="component" value="Unassembled WGS sequence"/>
</dbReference>
<dbReference type="InterPro" id="IPR006119">
    <property type="entry name" value="Resolv_N"/>
</dbReference>
<comment type="similarity">
    <text evidence="1">Belongs to the site-specific recombinase resolvase family.</text>
</comment>
<evidence type="ECO:0000256" key="5">
    <source>
        <dbReference type="ARBA" id="ARBA00023172"/>
    </source>
</evidence>
<keyword evidence="4" id="KW-0238">DNA-binding</keyword>
<dbReference type="InterPro" id="IPR006118">
    <property type="entry name" value="Recombinase_CS"/>
</dbReference>
<dbReference type="InterPro" id="IPR050639">
    <property type="entry name" value="SSR_resolvase"/>
</dbReference>
<dbReference type="STRING" id="416944.SAMN05421548_12287"/>
<dbReference type="PROSITE" id="PS00397">
    <property type="entry name" value="RECOMBINASES_1"/>
    <property type="match status" value="1"/>
</dbReference>
<evidence type="ECO:0000256" key="6">
    <source>
        <dbReference type="PIRSR" id="PIRSR606118-50"/>
    </source>
</evidence>
<dbReference type="AlphaFoldDB" id="A0A1G6W6W9"/>
<evidence type="ECO:0000313" key="11">
    <source>
        <dbReference type="Proteomes" id="UP000198908"/>
    </source>
</evidence>
<protein>
    <submittedName>
        <fullName evidence="10">Site-specific DNA recombinase</fullName>
    </submittedName>
</protein>
<keyword evidence="11" id="KW-1185">Reference proteome</keyword>
<name>A0A1G6W6W9_9BURK</name>
<dbReference type="FunFam" id="3.40.50.1390:FF:000001">
    <property type="entry name" value="DNA recombinase"/>
    <property type="match status" value="1"/>
</dbReference>
<feature type="domain" description="Resolvase/invertase-type recombinase catalytic" evidence="9">
    <location>
        <begin position="31"/>
        <end position="165"/>
    </location>
</feature>
<dbReference type="PROSITE" id="PS00398">
    <property type="entry name" value="RECOMBINASES_2"/>
    <property type="match status" value="1"/>
</dbReference>
<evidence type="ECO:0000313" key="10">
    <source>
        <dbReference type="EMBL" id="SDD61690.1"/>
    </source>
</evidence>
<dbReference type="EMBL" id="FMYQ01000022">
    <property type="protein sequence ID" value="SDD61690.1"/>
    <property type="molecule type" value="Genomic_DNA"/>
</dbReference>
<dbReference type="PANTHER" id="PTHR30461">
    <property type="entry name" value="DNA-INVERTASE FROM LAMBDOID PROPHAGE"/>
    <property type="match status" value="1"/>
</dbReference>
<reference evidence="11" key="1">
    <citation type="submission" date="2016-09" db="EMBL/GenBank/DDBJ databases">
        <authorList>
            <person name="Varghese N."/>
            <person name="Submissions S."/>
        </authorList>
    </citation>
    <scope>NUCLEOTIDE SEQUENCE [LARGE SCALE GENOMIC DNA]</scope>
    <source>
        <strain evidence="11">TNe-862</strain>
    </source>
</reference>
<feature type="region of interest" description="Disordered" evidence="8">
    <location>
        <begin position="1"/>
        <end position="21"/>
    </location>
</feature>
<evidence type="ECO:0000256" key="1">
    <source>
        <dbReference type="ARBA" id="ARBA00009913"/>
    </source>
</evidence>
<dbReference type="PROSITE" id="PS51736">
    <property type="entry name" value="RECOMBINASES_3"/>
    <property type="match status" value="1"/>
</dbReference>
<evidence type="ECO:0000259" key="9">
    <source>
        <dbReference type="PROSITE" id="PS51736"/>
    </source>
</evidence>
<evidence type="ECO:0000256" key="2">
    <source>
        <dbReference type="ARBA" id="ARBA00022908"/>
    </source>
</evidence>
<keyword evidence="3" id="KW-0230">DNA invertase</keyword>
<evidence type="ECO:0000256" key="8">
    <source>
        <dbReference type="SAM" id="MobiDB-lite"/>
    </source>
</evidence>
<evidence type="ECO:0000256" key="7">
    <source>
        <dbReference type="PROSITE-ProRule" id="PRU10137"/>
    </source>
</evidence>
<dbReference type="InterPro" id="IPR036162">
    <property type="entry name" value="Resolvase-like_N_sf"/>
</dbReference>
<evidence type="ECO:0000256" key="3">
    <source>
        <dbReference type="ARBA" id="ARBA00023100"/>
    </source>
</evidence>
<dbReference type="CDD" id="cd03768">
    <property type="entry name" value="SR_ResInv"/>
    <property type="match status" value="1"/>
</dbReference>
<sequence length="213" mass="23329">MVSAWPGDEHNTPLRSPPIRQRGPSFLGKHMKIGYARVSTHEQSLALQLDALRAADCSKFFTDQGVSGTEFCRRGLDAALAAAKAGDTLVVWRLDRLGRSLTKLVDLIAHLERRGIEFVSLNESINTSSSGGVLIFHMMAALAEFERNLISERTRAGIAAARARGSKLGRRRALSPEQRSQALELLRCQSAAEVAKQFNVHPRTMLRLKAAGA</sequence>